<dbReference type="EMBL" id="JAPFAR010000001">
    <property type="protein sequence ID" value="MDI3349234.1"/>
    <property type="molecule type" value="Genomic_DNA"/>
</dbReference>
<protein>
    <submittedName>
        <fullName evidence="2">Uncharacterized protein</fullName>
    </submittedName>
</protein>
<dbReference type="RefSeq" id="WP_268164533.1">
    <property type="nucleotide sequence ID" value="NZ_JAPFAP010000084.1"/>
</dbReference>
<dbReference type="AlphaFoldDB" id="A0AA43QWD5"/>
<reference evidence="2" key="1">
    <citation type="submission" date="2022-11" db="EMBL/GenBank/DDBJ databases">
        <title>Draft genome of Mycoplasma arginini isolated from fly.</title>
        <authorList>
            <person name="Severgnini M."/>
            <person name="Gioia G."/>
            <person name="Cremonesi P."/>
            <person name="Moroni P."/>
            <person name="Addis M.F."/>
            <person name="Castiglioni B."/>
        </authorList>
    </citation>
    <scope>NUCLEOTIDE SEQUENCE</scope>
    <source>
        <strain evidence="2">QMP CG1-1632</strain>
    </source>
</reference>
<comment type="caution">
    <text evidence="2">The sequence shown here is derived from an EMBL/GenBank/DDBJ whole genome shotgun (WGS) entry which is preliminary data.</text>
</comment>
<keyword evidence="1" id="KW-1133">Transmembrane helix</keyword>
<proteinExistence type="predicted"/>
<keyword evidence="1" id="KW-0472">Membrane</keyword>
<name>A0AA43QWD5_MYCAR</name>
<feature type="transmembrane region" description="Helical" evidence="1">
    <location>
        <begin position="63"/>
        <end position="84"/>
    </location>
</feature>
<organism evidence="2 3">
    <name type="scientific">Mycoplasmopsis arginini</name>
    <name type="common">Mycoplasma arginini</name>
    <dbReference type="NCBI Taxonomy" id="2094"/>
    <lineage>
        <taxon>Bacteria</taxon>
        <taxon>Bacillati</taxon>
        <taxon>Mycoplasmatota</taxon>
        <taxon>Mycoplasmoidales</taxon>
        <taxon>Metamycoplasmataceae</taxon>
        <taxon>Mycoplasmopsis</taxon>
    </lineage>
</organism>
<keyword evidence="1" id="KW-0812">Transmembrane</keyword>
<evidence type="ECO:0000256" key="1">
    <source>
        <dbReference type="SAM" id="Phobius"/>
    </source>
</evidence>
<feature type="transmembrane region" description="Helical" evidence="1">
    <location>
        <begin position="184"/>
        <end position="207"/>
    </location>
</feature>
<gene>
    <name evidence="2" type="ORF">DCBHLPFO_00001</name>
</gene>
<dbReference type="Proteomes" id="UP001162175">
    <property type="component" value="Unassembled WGS sequence"/>
</dbReference>
<evidence type="ECO:0000313" key="2">
    <source>
        <dbReference type="EMBL" id="MDI3349234.1"/>
    </source>
</evidence>
<feature type="transmembrane region" description="Helical" evidence="1">
    <location>
        <begin position="219"/>
        <end position="243"/>
    </location>
</feature>
<evidence type="ECO:0000313" key="3">
    <source>
        <dbReference type="Proteomes" id="UP001162175"/>
    </source>
</evidence>
<feature type="transmembrane region" description="Helical" evidence="1">
    <location>
        <begin position="20"/>
        <end position="43"/>
    </location>
</feature>
<accession>A0AA43QWD5</accession>
<sequence length="277" mass="32615">MNNKKQELKKIKKHELHSSWHLILLLSVITMVWFLITYMVAIFENKYSSDSGFKLFNDITISILAGLISGILTILLAFVFLDLLKRFYIKDYFHYYSYINSLRNKSKFVFFKDSKIPNERYKKAKETKQMTKSTFINLVADILGYTLVSPQYKNLINEIDSDFAMHSFITPNFNSQRKFAITRIVFLDILFPLIVSSIIIAVIVILYKKQDENVPISAITRILIILLANIFSLSFSITIYEFYILNKVKDYNSFNDFYLLSFNNFEFKYLNSSLIKR</sequence>